<protein>
    <submittedName>
        <fullName evidence="1">Uncharacterized protein</fullName>
    </submittedName>
</protein>
<dbReference type="EMBL" id="JBIQWK010000011">
    <property type="protein sequence ID" value="MFI0576164.1"/>
    <property type="molecule type" value="Genomic_DNA"/>
</dbReference>
<evidence type="ECO:0000313" key="2">
    <source>
        <dbReference type="Proteomes" id="UP001610810"/>
    </source>
</evidence>
<dbReference type="Proteomes" id="UP001610810">
    <property type="component" value="Unassembled WGS sequence"/>
</dbReference>
<accession>A0ABW7S7F5</accession>
<name>A0ABW7S7F5_STRTE</name>
<sequence>MTTTPDTRLQAMTDTLESLIPGAAPAALSVTVTETLPGPGERSNSWTGSPAALAEKLFTALHGHTTAREPRSPLAQAEDAKRARDIGAEIAALQRGHTDLTAAPWYPARPGDLVHVHYEAAGQMAAFGETYRIAAGSHGFLSMRLVCHTLPDDTEFLEGLVGCFAVDDDPDPLMELWFEAGPHRLSVVRDGRPVHIGGA</sequence>
<organism evidence="1 2">
    <name type="scientific">Streptomyces tendae</name>
    <dbReference type="NCBI Taxonomy" id="1932"/>
    <lineage>
        <taxon>Bacteria</taxon>
        <taxon>Bacillati</taxon>
        <taxon>Actinomycetota</taxon>
        <taxon>Actinomycetes</taxon>
        <taxon>Kitasatosporales</taxon>
        <taxon>Streptomycetaceae</taxon>
        <taxon>Streptomyces</taxon>
    </lineage>
</organism>
<evidence type="ECO:0000313" key="1">
    <source>
        <dbReference type="EMBL" id="MFI0576164.1"/>
    </source>
</evidence>
<proteinExistence type="predicted"/>
<comment type="caution">
    <text evidence="1">The sequence shown here is derived from an EMBL/GenBank/DDBJ whole genome shotgun (WGS) entry which is preliminary data.</text>
</comment>
<gene>
    <name evidence="1" type="ORF">ACH3YB_31510</name>
</gene>
<reference evidence="1 2" key="1">
    <citation type="submission" date="2024-10" db="EMBL/GenBank/DDBJ databases">
        <authorList>
            <person name="Wannawong T."/>
            <person name="Kuncharoen N."/>
            <person name="Mhuantong W."/>
        </authorList>
    </citation>
    <scope>NUCLEOTIDE SEQUENCE [LARGE SCALE GENOMIC DNA]</scope>
    <source>
        <strain evidence="1 2">CALK1-4</strain>
    </source>
</reference>
<dbReference type="RefSeq" id="WP_398353409.1">
    <property type="nucleotide sequence ID" value="NZ_JBIQWK010000011.1"/>
</dbReference>
<keyword evidence="2" id="KW-1185">Reference proteome</keyword>